<name>X6PBI1_RETFI</name>
<dbReference type="OrthoDB" id="9990006at2759"/>
<keyword evidence="2" id="KW-1185">Reference proteome</keyword>
<dbReference type="AlphaFoldDB" id="X6PBI1"/>
<proteinExistence type="predicted"/>
<gene>
    <name evidence="1" type="ORF">RFI_01657</name>
</gene>
<protein>
    <submittedName>
        <fullName evidence="1">Uncharacterized protein</fullName>
    </submittedName>
</protein>
<dbReference type="Proteomes" id="UP000023152">
    <property type="component" value="Unassembled WGS sequence"/>
</dbReference>
<dbReference type="EMBL" id="ASPP01001637">
    <property type="protein sequence ID" value="ETO35404.1"/>
    <property type="molecule type" value="Genomic_DNA"/>
</dbReference>
<comment type="caution">
    <text evidence="1">The sequence shown here is derived from an EMBL/GenBank/DDBJ whole genome shotgun (WGS) entry which is preliminary data.</text>
</comment>
<accession>X6PBI1</accession>
<sequence>MKFFLIMNIEELVEALQIGNPKNQLLNSILILNEIMISLTLKLLKSSGVILSSISLGTFACLPIPYENGNINQNLLFFVVIVVAAIEKKYNNEFNSFHIVWKDNNNKIHKGSFNSYTVTLKQAIQKIIEKLQTHEQFLYGKDGLLTLKCTFKKCNPYIPSDISDDALLHDIYKHFPHYPIIQTKPSSSYKNLLHEIKQIKKQLHFNKYNVEDLVLDENVLIIMRQVKELYHSDIHKHGISSSIARNLLCIIHHEWQYLDMFLLTAIKKYSFHERKEESRTNLYCRLKEVRLQNIKKDIKEGYFISHFFASDDLQTEQIYRTDHDTFEKKVAKGFNGWKAKVDSEDENTQMILLTWIMYGAFIQQSLQISAMWNNSIDLNLIYIALEGLHGDIEKAVGLLVKFEKWKTQDNGEAKYTQKMEEFQIRRCCNNHVNLLYMFLQEKELLQKDCKDISALFTVSNGLPFVEKDCAPDNNKTH</sequence>
<organism evidence="1 2">
    <name type="scientific">Reticulomyxa filosa</name>
    <dbReference type="NCBI Taxonomy" id="46433"/>
    <lineage>
        <taxon>Eukaryota</taxon>
        <taxon>Sar</taxon>
        <taxon>Rhizaria</taxon>
        <taxon>Retaria</taxon>
        <taxon>Foraminifera</taxon>
        <taxon>Monothalamids</taxon>
        <taxon>Reticulomyxidae</taxon>
        <taxon>Reticulomyxa</taxon>
    </lineage>
</organism>
<evidence type="ECO:0000313" key="2">
    <source>
        <dbReference type="Proteomes" id="UP000023152"/>
    </source>
</evidence>
<reference evidence="1 2" key="1">
    <citation type="journal article" date="2013" name="Curr. Biol.">
        <title>The Genome of the Foraminiferan Reticulomyxa filosa.</title>
        <authorList>
            <person name="Glockner G."/>
            <person name="Hulsmann N."/>
            <person name="Schleicher M."/>
            <person name="Noegel A.A."/>
            <person name="Eichinger L."/>
            <person name="Gallinger C."/>
            <person name="Pawlowski J."/>
            <person name="Sierra R."/>
            <person name="Euteneuer U."/>
            <person name="Pillet L."/>
            <person name="Moustafa A."/>
            <person name="Platzer M."/>
            <person name="Groth M."/>
            <person name="Szafranski K."/>
            <person name="Schliwa M."/>
        </authorList>
    </citation>
    <scope>NUCLEOTIDE SEQUENCE [LARGE SCALE GENOMIC DNA]</scope>
</reference>
<evidence type="ECO:0000313" key="1">
    <source>
        <dbReference type="EMBL" id="ETO35404.1"/>
    </source>
</evidence>